<evidence type="ECO:0000259" key="1">
    <source>
        <dbReference type="Pfam" id="PF23088"/>
    </source>
</evidence>
<accession>A0A7J6L0N7</accession>
<comment type="caution">
    <text evidence="2">The sequence shown here is derived from an EMBL/GenBank/DDBJ whole genome shotgun (WGS) entry which is preliminary data.</text>
</comment>
<evidence type="ECO:0000313" key="3">
    <source>
        <dbReference type="Proteomes" id="UP000572268"/>
    </source>
</evidence>
<evidence type="ECO:0000313" key="2">
    <source>
        <dbReference type="EMBL" id="KAF4652399.1"/>
    </source>
</evidence>
<sequence length="618" mass="67632">MSTEGEDDHKKMSSLCPRFSGEGDVSTDVNAGIELFLKKFDTFVQLRGLIRPGAAAPQAERERFAAKAAGILKSALKGRAAVVAYSLPQAKQDDFDLLVAELRLAFGLDSLTAWAAFCSRRLGEMEPIDRYVANLRVLLDISHPHLGQDAKSAVLRSQFVWGLPQGTAKALVLAKYEDAAIPLESLVVLAKDHLKAARFEGAKGAGFAAAAMRVRAEQSEGLNVGKGKKGSSRFTGKGKGISREAGYTGKGKAAKAKLPNGLKLVVGSDFWRNLPYDLVFHWSDAGHMEAHLGAAAIPLKPIRAYNLESCDVKEYLDVEGRTHTVLEAPDCTAVRRPSLDDFKKSVAEVRNVLSQNGLKTKDPVDLNGAHLLGLEIYQDDTGTLLWRRRLPLESLLESIEARFDKPPLLTAREVGSWLGKLVAHVPCAGYLRVCVAVGRRLLNHSCGRDRSAWSRPVADDVRDYVKKLCSVIRQSGDPAFGRWLLPESSEKIRCWVDASQLAEAVLLTDSANLILADGAWLAPTGDVGSAVPKKLTLLPLTVRQKLKKTSFMMKFLMSPGMTLVQVYYLLVHLKNIVLQMLMFLGEEIVIPQFGSFLVAIHEKSVLMKKDILSSLSLD</sequence>
<feature type="domain" description="DUF7047" evidence="1">
    <location>
        <begin position="410"/>
        <end position="473"/>
    </location>
</feature>
<proteinExistence type="predicted"/>
<name>A0A7J6L0N7_PEROL</name>
<dbReference type="AlphaFoldDB" id="A0A7J6L0N7"/>
<gene>
    <name evidence="2" type="ORF">FOL46_009760</name>
</gene>
<dbReference type="Pfam" id="PF23088">
    <property type="entry name" value="DUF7047"/>
    <property type="match status" value="1"/>
</dbReference>
<dbReference type="Proteomes" id="UP000572268">
    <property type="component" value="Unassembled WGS sequence"/>
</dbReference>
<protein>
    <recommendedName>
        <fullName evidence="1">DUF7047 domain-containing protein</fullName>
    </recommendedName>
</protein>
<reference evidence="2 3" key="1">
    <citation type="submission" date="2020-04" db="EMBL/GenBank/DDBJ databases">
        <title>Perkinsus olseni comparative genomics.</title>
        <authorList>
            <person name="Bogema D.R."/>
        </authorList>
    </citation>
    <scope>NUCLEOTIDE SEQUENCE [LARGE SCALE GENOMIC DNA]</scope>
    <source>
        <strain evidence="2">ATCC PRA-31</strain>
    </source>
</reference>
<organism evidence="2 3">
    <name type="scientific">Perkinsus olseni</name>
    <name type="common">Perkinsus atlanticus</name>
    <dbReference type="NCBI Taxonomy" id="32597"/>
    <lineage>
        <taxon>Eukaryota</taxon>
        <taxon>Sar</taxon>
        <taxon>Alveolata</taxon>
        <taxon>Perkinsozoa</taxon>
        <taxon>Perkinsea</taxon>
        <taxon>Perkinsida</taxon>
        <taxon>Perkinsidae</taxon>
        <taxon>Perkinsus</taxon>
    </lineage>
</organism>
<dbReference type="EMBL" id="JABANN010000921">
    <property type="protein sequence ID" value="KAF4652399.1"/>
    <property type="molecule type" value="Genomic_DNA"/>
</dbReference>
<dbReference type="InterPro" id="IPR055475">
    <property type="entry name" value="DUF7047"/>
</dbReference>